<dbReference type="InterPro" id="IPR005583">
    <property type="entry name" value="YaaA"/>
</dbReference>
<feature type="chain" id="PRO_5041941672" evidence="2">
    <location>
        <begin position="25"/>
        <end position="333"/>
    </location>
</feature>
<comment type="caution">
    <text evidence="3">The sequence shown here is derived from an EMBL/GenBank/DDBJ whole genome shotgun (WGS) entry which is preliminary data.</text>
</comment>
<evidence type="ECO:0000313" key="3">
    <source>
        <dbReference type="EMBL" id="GFH61216.1"/>
    </source>
</evidence>
<dbReference type="Proteomes" id="UP001054902">
    <property type="component" value="Unassembled WGS sequence"/>
</dbReference>
<evidence type="ECO:0000256" key="2">
    <source>
        <dbReference type="SAM" id="SignalP"/>
    </source>
</evidence>
<feature type="region of interest" description="Disordered" evidence="1">
    <location>
        <begin position="310"/>
        <end position="333"/>
    </location>
</feature>
<dbReference type="EMBL" id="BLLK01000072">
    <property type="protein sequence ID" value="GFH61216.1"/>
    <property type="molecule type" value="Genomic_DNA"/>
</dbReference>
<evidence type="ECO:0000313" key="4">
    <source>
        <dbReference type="Proteomes" id="UP001054902"/>
    </source>
</evidence>
<proteinExistence type="inferred from homology"/>
<reference evidence="3 4" key="1">
    <citation type="journal article" date="2021" name="Sci. Rep.">
        <title>The genome of the diatom Chaetoceros tenuissimus carries an ancient integrated fragment of an extant virus.</title>
        <authorList>
            <person name="Hongo Y."/>
            <person name="Kimura K."/>
            <person name="Takaki Y."/>
            <person name="Yoshida Y."/>
            <person name="Baba S."/>
            <person name="Kobayashi G."/>
            <person name="Nagasaki K."/>
            <person name="Hano T."/>
            <person name="Tomaru Y."/>
        </authorList>
    </citation>
    <scope>NUCLEOTIDE SEQUENCE [LARGE SCALE GENOMIC DNA]</scope>
    <source>
        <strain evidence="3 4">NIES-3715</strain>
    </source>
</reference>
<protein>
    <submittedName>
        <fullName evidence="3">Uncharacterized protein</fullName>
    </submittedName>
</protein>
<sequence>MSRVLSLYFLALLLSYIGIEQTIAMAATKITSNRGIFMILSPAKTLDLSPLSSTISEQIADCLSPAECDVEKTRILVDIMKSTSQKQLKDMLKVSDNISATVKDYYEKYQTNVDTTEKNAKPAVFSFDGPAFKGISASTCSEDTLKYMQTYLRIIDPLFGALPPMSLIQPYRLEMATKKILEDLDTDEKSLASWWKSSVTSSILKDMKAADGTVCVNLASDEYSSAVDAGVLNDNGCKFVKIVFQQEGRVIAVHAKRARGLMVRYIAENQVENVKEIQNFDVEGYSYCEDKSDETTIVFDRSKNWKDDVTAGDVKKRKTSGNTSSKKSSRRKI</sequence>
<dbReference type="GO" id="GO:0005829">
    <property type="term" value="C:cytosol"/>
    <property type="evidence" value="ECO:0007669"/>
    <property type="project" value="TreeGrafter"/>
</dbReference>
<feature type="signal peptide" evidence="2">
    <location>
        <begin position="1"/>
        <end position="24"/>
    </location>
</feature>
<keyword evidence="4" id="KW-1185">Reference proteome</keyword>
<dbReference type="HAMAP" id="MF_00652">
    <property type="entry name" value="UPF0246"/>
    <property type="match status" value="1"/>
</dbReference>
<evidence type="ECO:0000256" key="1">
    <source>
        <dbReference type="SAM" id="MobiDB-lite"/>
    </source>
</evidence>
<accession>A0AAD3HFB6</accession>
<organism evidence="3 4">
    <name type="scientific">Chaetoceros tenuissimus</name>
    <dbReference type="NCBI Taxonomy" id="426638"/>
    <lineage>
        <taxon>Eukaryota</taxon>
        <taxon>Sar</taxon>
        <taxon>Stramenopiles</taxon>
        <taxon>Ochrophyta</taxon>
        <taxon>Bacillariophyta</taxon>
        <taxon>Coscinodiscophyceae</taxon>
        <taxon>Chaetocerotophycidae</taxon>
        <taxon>Chaetocerotales</taxon>
        <taxon>Chaetocerotaceae</taxon>
        <taxon>Chaetoceros</taxon>
    </lineage>
</organism>
<dbReference type="AlphaFoldDB" id="A0AAD3HFB6"/>
<dbReference type="GO" id="GO:0033194">
    <property type="term" value="P:response to hydroperoxide"/>
    <property type="evidence" value="ECO:0007669"/>
    <property type="project" value="TreeGrafter"/>
</dbReference>
<gene>
    <name evidence="3" type="ORF">CTEN210_17692</name>
</gene>
<name>A0AAD3HFB6_9STRA</name>
<dbReference type="PANTHER" id="PTHR30283:SF4">
    <property type="entry name" value="PEROXIDE STRESS RESISTANCE PROTEIN YAAA"/>
    <property type="match status" value="1"/>
</dbReference>
<dbReference type="Pfam" id="PF03883">
    <property type="entry name" value="H2O2_YaaD"/>
    <property type="match status" value="1"/>
</dbReference>
<keyword evidence="2" id="KW-0732">Signal</keyword>
<dbReference type="PANTHER" id="PTHR30283">
    <property type="entry name" value="PEROXIDE STRESS RESPONSE PROTEIN YAAA"/>
    <property type="match status" value="1"/>
</dbReference>